<proteinExistence type="predicted"/>
<reference evidence="1" key="1">
    <citation type="submission" date="2022-08" db="EMBL/GenBank/DDBJ databases">
        <authorList>
            <consortium name="DOE Joint Genome Institute"/>
            <person name="Min B."/>
            <person name="Sierra-Patev S."/>
            <person name="Naranjo-Ortiz M."/>
            <person name="Looney B."/>
            <person name="Konkel Z."/>
            <person name="Slot J.C."/>
            <person name="Sakamoto Y."/>
            <person name="Steenwyk J.L."/>
            <person name="Rokas A."/>
            <person name="Carro J."/>
            <person name="Camarero S."/>
            <person name="Ferreira P."/>
            <person name="Molpeceres G."/>
            <person name="Ruiz-duenas F.J."/>
            <person name="Serrano A."/>
            <person name="Henrissat B."/>
            <person name="Drula E."/>
            <person name="Hughes K.W."/>
            <person name="Mata J.L."/>
            <person name="Ishikawa N.K."/>
            <person name="Vargas-Isla R."/>
            <person name="Ushijima S."/>
            <person name="Smith C.A."/>
            <person name="Ahrendt S."/>
            <person name="Andreopoulos W."/>
            <person name="He G."/>
            <person name="LaButti K."/>
            <person name="Lipzen A."/>
            <person name="Ng V."/>
            <person name="Riley R."/>
            <person name="Sandor L."/>
            <person name="Barry K."/>
            <person name="Martinez A.T."/>
            <person name="Xiao Y."/>
            <person name="Gibbons J.G."/>
            <person name="Terashima K."/>
            <person name="Hibbett D.S."/>
            <person name="Grigoriev I.V."/>
        </authorList>
    </citation>
    <scope>NUCLEOTIDE SEQUENCE</scope>
    <source>
        <strain evidence="1">ET3784</strain>
    </source>
</reference>
<organism evidence="1 2">
    <name type="scientific">Lentinula guzmanii</name>
    <dbReference type="NCBI Taxonomy" id="2804957"/>
    <lineage>
        <taxon>Eukaryota</taxon>
        <taxon>Fungi</taxon>
        <taxon>Dikarya</taxon>
        <taxon>Basidiomycota</taxon>
        <taxon>Agaricomycotina</taxon>
        <taxon>Agaricomycetes</taxon>
        <taxon>Agaricomycetidae</taxon>
        <taxon>Agaricales</taxon>
        <taxon>Marasmiineae</taxon>
        <taxon>Omphalotaceae</taxon>
        <taxon>Lentinula</taxon>
    </lineage>
</organism>
<sequence length="96" mass="10931">MATGLFKEELASRLGLEVASDRKRSQKICEIYGITPQELQYKWEAATYNHNNNFASVREATRFTSDSLASVRDQIKRELEQDHGSAKRKGQVRSLA</sequence>
<accession>A0AA38JB61</accession>
<comment type="caution">
    <text evidence="1">The sequence shown here is derived from an EMBL/GenBank/DDBJ whole genome shotgun (WGS) entry which is preliminary data.</text>
</comment>
<evidence type="ECO:0000313" key="2">
    <source>
        <dbReference type="Proteomes" id="UP001176059"/>
    </source>
</evidence>
<dbReference type="AlphaFoldDB" id="A0AA38JB61"/>
<name>A0AA38JB61_9AGAR</name>
<keyword evidence="2" id="KW-1185">Reference proteome</keyword>
<evidence type="ECO:0000313" key="1">
    <source>
        <dbReference type="EMBL" id="KAJ3709388.1"/>
    </source>
</evidence>
<dbReference type="EMBL" id="JANVFO010000195">
    <property type="protein sequence ID" value="KAJ3709388.1"/>
    <property type="molecule type" value="Genomic_DNA"/>
</dbReference>
<protein>
    <submittedName>
        <fullName evidence="1">Uncharacterized protein</fullName>
    </submittedName>
</protein>
<gene>
    <name evidence="1" type="ORF">DFJ43DRAFT_966852</name>
</gene>
<feature type="non-terminal residue" evidence="1">
    <location>
        <position position="1"/>
    </location>
</feature>
<reference evidence="1" key="2">
    <citation type="journal article" date="2023" name="Proc. Natl. Acad. Sci. U.S.A.">
        <title>A global phylogenomic analysis of the shiitake genus Lentinula.</title>
        <authorList>
            <person name="Sierra-Patev S."/>
            <person name="Min B."/>
            <person name="Naranjo-Ortiz M."/>
            <person name="Looney B."/>
            <person name="Konkel Z."/>
            <person name="Slot J.C."/>
            <person name="Sakamoto Y."/>
            <person name="Steenwyk J.L."/>
            <person name="Rokas A."/>
            <person name="Carro J."/>
            <person name="Camarero S."/>
            <person name="Ferreira P."/>
            <person name="Molpeceres G."/>
            <person name="Ruiz-Duenas F.J."/>
            <person name="Serrano A."/>
            <person name="Henrissat B."/>
            <person name="Drula E."/>
            <person name="Hughes K.W."/>
            <person name="Mata J.L."/>
            <person name="Ishikawa N.K."/>
            <person name="Vargas-Isla R."/>
            <person name="Ushijima S."/>
            <person name="Smith C.A."/>
            <person name="Donoghue J."/>
            <person name="Ahrendt S."/>
            <person name="Andreopoulos W."/>
            <person name="He G."/>
            <person name="LaButti K."/>
            <person name="Lipzen A."/>
            <person name="Ng V."/>
            <person name="Riley R."/>
            <person name="Sandor L."/>
            <person name="Barry K."/>
            <person name="Martinez A.T."/>
            <person name="Xiao Y."/>
            <person name="Gibbons J.G."/>
            <person name="Terashima K."/>
            <person name="Grigoriev I.V."/>
            <person name="Hibbett D."/>
        </authorList>
    </citation>
    <scope>NUCLEOTIDE SEQUENCE</scope>
    <source>
        <strain evidence="1">ET3784</strain>
    </source>
</reference>
<dbReference type="Proteomes" id="UP001176059">
    <property type="component" value="Unassembled WGS sequence"/>
</dbReference>